<organism evidence="2 3">
    <name type="scientific">bacterium (Candidatus Blackallbacteria) CG17_big_fil_post_rev_8_21_14_2_50_48_46</name>
    <dbReference type="NCBI Taxonomy" id="2014261"/>
    <lineage>
        <taxon>Bacteria</taxon>
        <taxon>Candidatus Blackallbacteria</taxon>
    </lineage>
</organism>
<accession>A0A2M7G2R1</accession>
<sequence length="87" mass="9608">MAQNPLVMNTLIALFKKEGWAAPETQLDSSTRLKEDLALDSFDLVQLILALNHTFQIELGSQLMTGEHLATLGSLVELLESQMHTAD</sequence>
<dbReference type="AlphaFoldDB" id="A0A2M7G2R1"/>
<dbReference type="InterPro" id="IPR009081">
    <property type="entry name" value="PP-bd_ACP"/>
</dbReference>
<evidence type="ECO:0000313" key="3">
    <source>
        <dbReference type="Proteomes" id="UP000231019"/>
    </source>
</evidence>
<dbReference type="InterPro" id="IPR036736">
    <property type="entry name" value="ACP-like_sf"/>
</dbReference>
<dbReference type="EMBL" id="PFFQ01000041">
    <property type="protein sequence ID" value="PIW16061.1"/>
    <property type="molecule type" value="Genomic_DNA"/>
</dbReference>
<dbReference type="Pfam" id="PF00550">
    <property type="entry name" value="PP-binding"/>
    <property type="match status" value="1"/>
</dbReference>
<gene>
    <name evidence="2" type="ORF">COW36_15220</name>
</gene>
<dbReference type="SUPFAM" id="SSF47336">
    <property type="entry name" value="ACP-like"/>
    <property type="match status" value="1"/>
</dbReference>
<dbReference type="Proteomes" id="UP000231019">
    <property type="component" value="Unassembled WGS sequence"/>
</dbReference>
<evidence type="ECO:0000259" key="1">
    <source>
        <dbReference type="PROSITE" id="PS50075"/>
    </source>
</evidence>
<comment type="caution">
    <text evidence="2">The sequence shown here is derived from an EMBL/GenBank/DDBJ whole genome shotgun (WGS) entry which is preliminary data.</text>
</comment>
<evidence type="ECO:0000313" key="2">
    <source>
        <dbReference type="EMBL" id="PIW16061.1"/>
    </source>
</evidence>
<dbReference type="Gene3D" id="1.10.1200.10">
    <property type="entry name" value="ACP-like"/>
    <property type="match status" value="1"/>
</dbReference>
<proteinExistence type="predicted"/>
<name>A0A2M7G2R1_9BACT</name>
<dbReference type="PROSITE" id="PS50075">
    <property type="entry name" value="CARRIER"/>
    <property type="match status" value="1"/>
</dbReference>
<reference evidence="2 3" key="1">
    <citation type="submission" date="2017-09" db="EMBL/GenBank/DDBJ databases">
        <title>Depth-based differentiation of microbial function through sediment-hosted aquifers and enrichment of novel symbionts in the deep terrestrial subsurface.</title>
        <authorList>
            <person name="Probst A.J."/>
            <person name="Ladd B."/>
            <person name="Jarett J.K."/>
            <person name="Geller-Mcgrath D.E."/>
            <person name="Sieber C.M."/>
            <person name="Emerson J.B."/>
            <person name="Anantharaman K."/>
            <person name="Thomas B.C."/>
            <person name="Malmstrom R."/>
            <person name="Stieglmeier M."/>
            <person name="Klingl A."/>
            <person name="Woyke T."/>
            <person name="Ryan C.M."/>
            <person name="Banfield J.F."/>
        </authorList>
    </citation>
    <scope>NUCLEOTIDE SEQUENCE [LARGE SCALE GENOMIC DNA]</scope>
    <source>
        <strain evidence="2">CG17_big_fil_post_rev_8_21_14_2_50_48_46</strain>
    </source>
</reference>
<feature type="domain" description="Carrier" evidence="1">
    <location>
        <begin position="5"/>
        <end position="83"/>
    </location>
</feature>
<protein>
    <recommendedName>
        <fullName evidence="1">Carrier domain-containing protein</fullName>
    </recommendedName>
</protein>